<name>A0A7S3E6N7_9RHOD</name>
<sequence>MMPSRKKRSTMWRLSFDKHCCPSCYGPLHICVPNGTRGRRCTLFEVHSEKYPVVAEIPFWRTTYNNPIRSETHASLSECLENALTGRTVRDPELVTSWLVASGLLFRNSEEDEQNNRSLFHRYSGFLPLMNTVVQYNRWMGYLSVVESKSTLRNCAEGLPRSQRRDLGYVPYHSILSHHRHKCD</sequence>
<reference evidence="2" key="1">
    <citation type="submission" date="2021-01" db="EMBL/GenBank/DDBJ databases">
        <authorList>
            <person name="Corre E."/>
            <person name="Pelletier E."/>
            <person name="Niang G."/>
            <person name="Scheremetjew M."/>
            <person name="Finn R."/>
            <person name="Kale V."/>
            <person name="Holt S."/>
            <person name="Cochrane G."/>
            <person name="Meng A."/>
            <person name="Brown T."/>
            <person name="Cohen L."/>
        </authorList>
    </citation>
    <scope>NUCLEOTIDE SEQUENCE</scope>
    <source>
        <strain evidence="2">CCMP 769</strain>
    </source>
</reference>
<evidence type="ECO:0000313" key="2">
    <source>
        <dbReference type="EMBL" id="CAE0034010.1"/>
    </source>
</evidence>
<organism evidence="2">
    <name type="scientific">Rhodosorus marinus</name>
    <dbReference type="NCBI Taxonomy" id="101924"/>
    <lineage>
        <taxon>Eukaryota</taxon>
        <taxon>Rhodophyta</taxon>
        <taxon>Stylonematophyceae</taxon>
        <taxon>Stylonematales</taxon>
        <taxon>Stylonemataceae</taxon>
        <taxon>Rhodosorus</taxon>
    </lineage>
</organism>
<dbReference type="AlphaFoldDB" id="A0A7S3E6N7"/>
<protein>
    <submittedName>
        <fullName evidence="2">Uncharacterized protein</fullName>
    </submittedName>
</protein>
<accession>A0A7S3E6N7</accession>
<evidence type="ECO:0000313" key="1">
    <source>
        <dbReference type="EMBL" id="CAE0034009.1"/>
    </source>
</evidence>
<dbReference type="EMBL" id="HBHW01002427">
    <property type="protein sequence ID" value="CAE0034009.1"/>
    <property type="molecule type" value="Transcribed_RNA"/>
</dbReference>
<gene>
    <name evidence="1" type="ORF">RMAR00112_LOCUS1951</name>
    <name evidence="2" type="ORF">RMAR00112_LOCUS1952</name>
</gene>
<dbReference type="EMBL" id="HBHW01002428">
    <property type="protein sequence ID" value="CAE0034010.1"/>
    <property type="molecule type" value="Transcribed_RNA"/>
</dbReference>
<proteinExistence type="predicted"/>